<evidence type="ECO:0000256" key="5">
    <source>
        <dbReference type="SAM" id="Coils"/>
    </source>
</evidence>
<feature type="compositionally biased region" description="Basic residues" evidence="6">
    <location>
        <begin position="1"/>
        <end position="11"/>
    </location>
</feature>
<dbReference type="PROSITE" id="PS50016">
    <property type="entry name" value="ZF_PHD_2"/>
    <property type="match status" value="1"/>
</dbReference>
<sequence>MLRTKEKHPSRSQRLVSQTGSWNTPSPVQHPAISQPLSSVVPSSSERFDSGNLSDAEKGHIYDEWTRAGKPHNLVCSACRSPRDLISCETCCRSYHAHCLPSHHVSISVSPFYCPSCRHKRWDRSPPQLNRSAPSSNASQCSTSGVNGYSRVSSPREHAPLDRCQSLAALGLSSEPTQALTIRPSPDADRQLSEHRRNFPTTETDTLSRAKKLLVDNSQLHAGQDVGPGLLPKLESMITELETRQSLHQEIQELKAENVALRNENANFRAYFASRLPTNEPIINPINSSSTSASLVFPKPSSDTIGMSWDRIVMDII</sequence>
<protein>
    <recommendedName>
        <fullName evidence="7">PHD-type domain-containing protein</fullName>
    </recommendedName>
</protein>
<evidence type="ECO:0000256" key="1">
    <source>
        <dbReference type="ARBA" id="ARBA00022723"/>
    </source>
</evidence>
<evidence type="ECO:0000256" key="6">
    <source>
        <dbReference type="SAM" id="MobiDB-lite"/>
    </source>
</evidence>
<evidence type="ECO:0000313" key="8">
    <source>
        <dbReference type="EMBL" id="KAE8382267.1"/>
    </source>
</evidence>
<keyword evidence="1" id="KW-0479">Metal-binding</keyword>
<dbReference type="GO" id="GO:0008270">
    <property type="term" value="F:zinc ion binding"/>
    <property type="evidence" value="ECO:0007669"/>
    <property type="project" value="UniProtKB-KW"/>
</dbReference>
<dbReference type="InterPro" id="IPR011011">
    <property type="entry name" value="Znf_FYVE_PHD"/>
</dbReference>
<name>A0A5N7BL86_9EURO</name>
<feature type="domain" description="PHD-type" evidence="7">
    <location>
        <begin position="73"/>
        <end position="120"/>
    </location>
</feature>
<proteinExistence type="predicted"/>
<evidence type="ECO:0000313" key="9">
    <source>
        <dbReference type="Proteomes" id="UP000326198"/>
    </source>
</evidence>
<dbReference type="PROSITE" id="PS01359">
    <property type="entry name" value="ZF_PHD_1"/>
    <property type="match status" value="1"/>
</dbReference>
<dbReference type="InterPro" id="IPR019787">
    <property type="entry name" value="Znf_PHD-finger"/>
</dbReference>
<gene>
    <name evidence="8" type="ORF">BDV26DRAFT_15386</name>
</gene>
<feature type="compositionally biased region" description="Low complexity" evidence="6">
    <location>
        <begin position="34"/>
        <end position="45"/>
    </location>
</feature>
<dbReference type="CDD" id="cd15489">
    <property type="entry name" value="PHD_SF"/>
    <property type="match status" value="1"/>
</dbReference>
<keyword evidence="3" id="KW-0862">Zinc</keyword>
<feature type="compositionally biased region" description="Basic and acidic residues" evidence="6">
    <location>
        <begin position="186"/>
        <end position="197"/>
    </location>
</feature>
<dbReference type="InterPro" id="IPR019786">
    <property type="entry name" value="Zinc_finger_PHD-type_CS"/>
</dbReference>
<feature type="region of interest" description="Disordered" evidence="6">
    <location>
        <begin position="1"/>
        <end position="55"/>
    </location>
</feature>
<feature type="region of interest" description="Disordered" evidence="6">
    <location>
        <begin position="125"/>
        <end position="156"/>
    </location>
</feature>
<keyword evidence="9" id="KW-1185">Reference proteome</keyword>
<accession>A0A5N7BL86</accession>
<feature type="compositionally biased region" description="Polar residues" evidence="6">
    <location>
        <begin position="12"/>
        <end position="27"/>
    </location>
</feature>
<dbReference type="EMBL" id="ML736163">
    <property type="protein sequence ID" value="KAE8382267.1"/>
    <property type="molecule type" value="Genomic_DNA"/>
</dbReference>
<dbReference type="Proteomes" id="UP000326198">
    <property type="component" value="Unassembled WGS sequence"/>
</dbReference>
<dbReference type="AlphaFoldDB" id="A0A5N7BL86"/>
<evidence type="ECO:0000256" key="3">
    <source>
        <dbReference type="ARBA" id="ARBA00022833"/>
    </source>
</evidence>
<evidence type="ECO:0000256" key="4">
    <source>
        <dbReference type="PROSITE-ProRule" id="PRU00146"/>
    </source>
</evidence>
<dbReference type="InterPro" id="IPR013083">
    <property type="entry name" value="Znf_RING/FYVE/PHD"/>
</dbReference>
<keyword evidence="5" id="KW-0175">Coiled coil</keyword>
<dbReference type="InterPro" id="IPR001965">
    <property type="entry name" value="Znf_PHD"/>
</dbReference>
<dbReference type="Gene3D" id="3.30.40.10">
    <property type="entry name" value="Zinc/RING finger domain, C3HC4 (zinc finger)"/>
    <property type="match status" value="1"/>
</dbReference>
<keyword evidence="2 4" id="KW-0863">Zinc-finger</keyword>
<feature type="coiled-coil region" evidence="5">
    <location>
        <begin position="237"/>
        <end position="271"/>
    </location>
</feature>
<dbReference type="SMART" id="SM00249">
    <property type="entry name" value="PHD"/>
    <property type="match status" value="1"/>
</dbReference>
<evidence type="ECO:0000256" key="2">
    <source>
        <dbReference type="ARBA" id="ARBA00022771"/>
    </source>
</evidence>
<reference evidence="8 9" key="1">
    <citation type="submission" date="2019-04" db="EMBL/GenBank/DDBJ databases">
        <title>Friends and foes A comparative genomics studyof 23 Aspergillus species from section Flavi.</title>
        <authorList>
            <consortium name="DOE Joint Genome Institute"/>
            <person name="Kjaerbolling I."/>
            <person name="Vesth T."/>
            <person name="Frisvad J.C."/>
            <person name="Nybo J.L."/>
            <person name="Theobald S."/>
            <person name="Kildgaard S."/>
            <person name="Isbrandt T."/>
            <person name="Kuo A."/>
            <person name="Sato A."/>
            <person name="Lyhne E.K."/>
            <person name="Kogle M.E."/>
            <person name="Wiebenga A."/>
            <person name="Kun R.S."/>
            <person name="Lubbers R.J."/>
            <person name="Makela M.R."/>
            <person name="Barry K."/>
            <person name="Chovatia M."/>
            <person name="Clum A."/>
            <person name="Daum C."/>
            <person name="Haridas S."/>
            <person name="He G."/>
            <person name="LaButti K."/>
            <person name="Lipzen A."/>
            <person name="Mondo S."/>
            <person name="Riley R."/>
            <person name="Salamov A."/>
            <person name="Simmons B.A."/>
            <person name="Magnuson J.K."/>
            <person name="Henrissat B."/>
            <person name="Mortensen U.H."/>
            <person name="Larsen T.O."/>
            <person name="Devries R.P."/>
            <person name="Grigoriev I.V."/>
            <person name="Machida M."/>
            <person name="Baker S.E."/>
            <person name="Andersen M.R."/>
        </authorList>
    </citation>
    <scope>NUCLEOTIDE SEQUENCE [LARGE SCALE GENOMIC DNA]</scope>
    <source>
        <strain evidence="8 9">IBT 29228</strain>
    </source>
</reference>
<organism evidence="8 9">
    <name type="scientific">Aspergillus bertholletiae</name>
    <dbReference type="NCBI Taxonomy" id="1226010"/>
    <lineage>
        <taxon>Eukaryota</taxon>
        <taxon>Fungi</taxon>
        <taxon>Dikarya</taxon>
        <taxon>Ascomycota</taxon>
        <taxon>Pezizomycotina</taxon>
        <taxon>Eurotiomycetes</taxon>
        <taxon>Eurotiomycetidae</taxon>
        <taxon>Eurotiales</taxon>
        <taxon>Aspergillaceae</taxon>
        <taxon>Aspergillus</taxon>
        <taxon>Aspergillus subgen. Circumdati</taxon>
    </lineage>
</organism>
<dbReference type="OrthoDB" id="336088at2759"/>
<feature type="region of interest" description="Disordered" evidence="6">
    <location>
        <begin position="175"/>
        <end position="205"/>
    </location>
</feature>
<feature type="compositionally biased region" description="Polar residues" evidence="6">
    <location>
        <begin position="127"/>
        <end position="153"/>
    </location>
</feature>
<dbReference type="SUPFAM" id="SSF57903">
    <property type="entry name" value="FYVE/PHD zinc finger"/>
    <property type="match status" value="1"/>
</dbReference>
<evidence type="ECO:0000259" key="7">
    <source>
        <dbReference type="PROSITE" id="PS50016"/>
    </source>
</evidence>